<dbReference type="Proteomes" id="UP000614200">
    <property type="component" value="Unassembled WGS sequence"/>
</dbReference>
<dbReference type="InterPro" id="IPR013022">
    <property type="entry name" value="Xyl_isomerase-like_TIM-brl"/>
</dbReference>
<keyword evidence="3" id="KW-1185">Reference proteome</keyword>
<sequence length="268" mass="31113">MQHFGMPTLIELDTLEDNVILCKSLGLDFVEINMNLPQFQLNQLTSEYLNALQDQYDIAFTFHLAEDIDIAHFNDDIRNTYLKIIEETIELMTKADIKKLNMHMSKGIHFTLPSQRLYLYEKYTETYMDHINAFLNFIRAELKSKNIQLCIENTGIYDSPFITKAVKTLLDDENIVLTWDVGHDHSSGFADQAFLEANIDRIQHFHIHDAIDKSNHLTLFDGEIDLEYFLNLSKQKEATVVFETKTIEALKESIKRLRAMAFARAPTD</sequence>
<organism evidence="2 3">
    <name type="scientific">Fusibacter ferrireducens</name>
    <dbReference type="NCBI Taxonomy" id="2785058"/>
    <lineage>
        <taxon>Bacteria</taxon>
        <taxon>Bacillati</taxon>
        <taxon>Bacillota</taxon>
        <taxon>Clostridia</taxon>
        <taxon>Eubacteriales</taxon>
        <taxon>Eubacteriales Family XII. Incertae Sedis</taxon>
        <taxon>Fusibacter</taxon>
    </lineage>
</organism>
<dbReference type="SUPFAM" id="SSF51658">
    <property type="entry name" value="Xylose isomerase-like"/>
    <property type="match status" value="1"/>
</dbReference>
<dbReference type="Gene3D" id="3.20.20.150">
    <property type="entry name" value="Divalent-metal-dependent TIM barrel enzymes"/>
    <property type="match status" value="1"/>
</dbReference>
<name>A0ABR9ZN91_9FIRM</name>
<gene>
    <name evidence="2" type="ORF">ISU02_02380</name>
</gene>
<evidence type="ECO:0000313" key="3">
    <source>
        <dbReference type="Proteomes" id="UP000614200"/>
    </source>
</evidence>
<dbReference type="EMBL" id="JADKNH010000001">
    <property type="protein sequence ID" value="MBF4691943.1"/>
    <property type="molecule type" value="Genomic_DNA"/>
</dbReference>
<dbReference type="InterPro" id="IPR036237">
    <property type="entry name" value="Xyl_isomerase-like_sf"/>
</dbReference>
<dbReference type="RefSeq" id="WP_194700172.1">
    <property type="nucleotide sequence ID" value="NZ_JADKNH010000001.1"/>
</dbReference>
<dbReference type="Pfam" id="PF01261">
    <property type="entry name" value="AP_endonuc_2"/>
    <property type="match status" value="1"/>
</dbReference>
<keyword evidence="2" id="KW-0413">Isomerase</keyword>
<dbReference type="InterPro" id="IPR050312">
    <property type="entry name" value="IolE/XylAMocC-like"/>
</dbReference>
<protein>
    <submittedName>
        <fullName evidence="2">Sugar phosphate isomerase/epimerase</fullName>
    </submittedName>
</protein>
<proteinExistence type="predicted"/>
<feature type="domain" description="Xylose isomerase-like TIM barrel" evidence="1">
    <location>
        <begin position="21"/>
        <end position="259"/>
    </location>
</feature>
<dbReference type="GO" id="GO:0016853">
    <property type="term" value="F:isomerase activity"/>
    <property type="evidence" value="ECO:0007669"/>
    <property type="project" value="UniProtKB-KW"/>
</dbReference>
<reference evidence="2 3" key="1">
    <citation type="submission" date="2020-11" db="EMBL/GenBank/DDBJ databases">
        <title>Fusibacter basophilias sp. nov.</title>
        <authorList>
            <person name="Qiu D."/>
        </authorList>
    </citation>
    <scope>NUCLEOTIDE SEQUENCE [LARGE SCALE GENOMIC DNA]</scope>
    <source>
        <strain evidence="2 3">Q10-2</strain>
    </source>
</reference>
<accession>A0ABR9ZN91</accession>
<dbReference type="PANTHER" id="PTHR12110">
    <property type="entry name" value="HYDROXYPYRUVATE ISOMERASE"/>
    <property type="match status" value="1"/>
</dbReference>
<evidence type="ECO:0000313" key="2">
    <source>
        <dbReference type="EMBL" id="MBF4691943.1"/>
    </source>
</evidence>
<evidence type="ECO:0000259" key="1">
    <source>
        <dbReference type="Pfam" id="PF01261"/>
    </source>
</evidence>
<comment type="caution">
    <text evidence="2">The sequence shown here is derived from an EMBL/GenBank/DDBJ whole genome shotgun (WGS) entry which is preliminary data.</text>
</comment>